<dbReference type="SUPFAM" id="SSF52113">
    <property type="entry name" value="BRCT domain"/>
    <property type="match status" value="2"/>
</dbReference>
<keyword evidence="7" id="KW-0175">Coiled coil</keyword>
<dbReference type="PANTHER" id="PTHR13763">
    <property type="entry name" value="BREAST CANCER TYPE 1 SUSCEPTIBILITY PROTEIN BRCA1"/>
    <property type="match status" value="1"/>
</dbReference>
<dbReference type="Gene3D" id="3.40.50.10190">
    <property type="entry name" value="BRCT domain"/>
    <property type="match status" value="2"/>
</dbReference>
<evidence type="ECO:0000256" key="3">
    <source>
        <dbReference type="ARBA" id="ARBA00022763"/>
    </source>
</evidence>
<accession>A0A813YGA5</accession>
<dbReference type="Proteomes" id="UP000681722">
    <property type="component" value="Unassembled WGS sequence"/>
</dbReference>
<dbReference type="OrthoDB" id="6105938at2759"/>
<evidence type="ECO:0000313" key="11">
    <source>
        <dbReference type="EMBL" id="CAF3669428.1"/>
    </source>
</evidence>
<dbReference type="GO" id="GO:0070531">
    <property type="term" value="C:BRCA1-A complex"/>
    <property type="evidence" value="ECO:0007669"/>
    <property type="project" value="TreeGrafter"/>
</dbReference>
<evidence type="ECO:0008006" key="13">
    <source>
        <dbReference type="Google" id="ProtNLM"/>
    </source>
</evidence>
<sequence>MSDHIPFFCSTNMGKKSSKKLNKSLMTTTYVRRSTRGNGKENIAVQIENLFKQQIIIASETSLATPPSSPVTSLSLCSKNRVSRTKRLNRRRHFHRKMLSMKHALIARQSQAAKYIQYFRQKQIKKRKQELKKKKQQKIEVIDDRNETESEHDIQVPRSRFNECSFSIDVANILPFIGRRKSVQPTVVPATTCDEEGEKNFNEKKSYKCATKLSVDKTADVSSNLPILISSSKKLITTKINVRKLLVMLYKHLMNAHGRNFPTLMIQQQLKTTKPKTFHCDVCQEIFKNATILRAHKTSSHDQDNLLATQEHHNVSIQVDLIEDDNNSLFDESTKIDTPPEKKNEQSQMQLFMEYTQTNSQITLTEDQAKRSIVLCSSCLEDAQLDDVERFLDMFNLEYSEDVTLSTTHLITCDNYKPYICPLSVKVIKAIAHHCYIVSYRWIQECLQQSRLLTCEPFEMRGDESESWVEHNGMKRSRLYLEKYSLFKDFTFILKCNSCQYIMSRLELENIIRQCGGKIEQKITKQILGKLAVTTVQQNHPPTNHRIVVLCEHSYLIGKQRLYEKLKKLGIQFLAPEWIIESITEYRLKSFVSYEEEP</sequence>
<evidence type="ECO:0000313" key="10">
    <source>
        <dbReference type="EMBL" id="CAF0883732.1"/>
    </source>
</evidence>
<dbReference type="SMART" id="SM00292">
    <property type="entry name" value="BRCT"/>
    <property type="match status" value="2"/>
</dbReference>
<proteinExistence type="predicted"/>
<evidence type="ECO:0000313" key="12">
    <source>
        <dbReference type="Proteomes" id="UP000663829"/>
    </source>
</evidence>
<dbReference type="Pfam" id="PF16589">
    <property type="entry name" value="BRCT_2"/>
    <property type="match status" value="1"/>
</dbReference>
<feature type="domain" description="C2H2-type" evidence="8">
    <location>
        <begin position="278"/>
        <end position="306"/>
    </location>
</feature>
<feature type="coiled-coil region" evidence="7">
    <location>
        <begin position="121"/>
        <end position="151"/>
    </location>
</feature>
<evidence type="ECO:0000259" key="8">
    <source>
        <dbReference type="PROSITE" id="PS50157"/>
    </source>
</evidence>
<keyword evidence="5" id="KW-0539">Nucleus</keyword>
<evidence type="ECO:0000256" key="1">
    <source>
        <dbReference type="ARBA" id="ARBA00004123"/>
    </source>
</evidence>
<dbReference type="InterPro" id="IPR001357">
    <property type="entry name" value="BRCT_dom"/>
</dbReference>
<dbReference type="InterPro" id="IPR031099">
    <property type="entry name" value="BRCA1-associated"/>
</dbReference>
<dbReference type="GO" id="GO:0004842">
    <property type="term" value="F:ubiquitin-protein transferase activity"/>
    <property type="evidence" value="ECO:0007669"/>
    <property type="project" value="TreeGrafter"/>
</dbReference>
<dbReference type="PROSITE" id="PS00028">
    <property type="entry name" value="ZINC_FINGER_C2H2_1"/>
    <property type="match status" value="1"/>
</dbReference>
<dbReference type="Proteomes" id="UP000663829">
    <property type="component" value="Unassembled WGS sequence"/>
</dbReference>
<gene>
    <name evidence="10" type="ORF">GPM918_LOCUS7749</name>
    <name evidence="11" type="ORF">SRO942_LOCUS7749</name>
</gene>
<evidence type="ECO:0000256" key="4">
    <source>
        <dbReference type="ARBA" id="ARBA00023204"/>
    </source>
</evidence>
<keyword evidence="4" id="KW-0234">DNA repair</keyword>
<evidence type="ECO:0000259" key="9">
    <source>
        <dbReference type="PROSITE" id="PS50172"/>
    </source>
</evidence>
<comment type="caution">
    <text evidence="10">The sequence shown here is derived from an EMBL/GenBank/DDBJ whole genome shotgun (WGS) entry which is preliminary data.</text>
</comment>
<dbReference type="AlphaFoldDB" id="A0A813YGA5"/>
<dbReference type="Pfam" id="PF00533">
    <property type="entry name" value="BRCT"/>
    <property type="match status" value="1"/>
</dbReference>
<dbReference type="EMBL" id="CAJOBC010001288">
    <property type="protein sequence ID" value="CAF3669428.1"/>
    <property type="molecule type" value="Genomic_DNA"/>
</dbReference>
<reference evidence="10" key="1">
    <citation type="submission" date="2021-02" db="EMBL/GenBank/DDBJ databases">
        <authorList>
            <person name="Nowell W R."/>
        </authorList>
    </citation>
    <scope>NUCLEOTIDE SEQUENCE</scope>
</reference>
<evidence type="ECO:0000256" key="7">
    <source>
        <dbReference type="SAM" id="Coils"/>
    </source>
</evidence>
<dbReference type="EMBL" id="CAJNOQ010001288">
    <property type="protein sequence ID" value="CAF0883732.1"/>
    <property type="molecule type" value="Genomic_DNA"/>
</dbReference>
<feature type="domain" description="BRCT" evidence="9">
    <location>
        <begin position="372"/>
        <end position="460"/>
    </location>
</feature>
<feature type="domain" description="BRCT" evidence="9">
    <location>
        <begin position="482"/>
        <end position="596"/>
    </location>
</feature>
<keyword evidence="2" id="KW-0677">Repeat</keyword>
<name>A0A813YGA5_9BILA</name>
<dbReference type="PROSITE" id="PS50157">
    <property type="entry name" value="ZINC_FINGER_C2H2_2"/>
    <property type="match status" value="1"/>
</dbReference>
<dbReference type="GO" id="GO:0031436">
    <property type="term" value="C:BRCA1-BARD1 complex"/>
    <property type="evidence" value="ECO:0007669"/>
    <property type="project" value="TreeGrafter"/>
</dbReference>
<dbReference type="InterPro" id="IPR013087">
    <property type="entry name" value="Znf_C2H2_type"/>
</dbReference>
<protein>
    <recommendedName>
        <fullName evidence="13">C2H2-type domain-containing protein</fullName>
    </recommendedName>
</protein>
<dbReference type="PROSITE" id="PS50172">
    <property type="entry name" value="BRCT"/>
    <property type="match status" value="2"/>
</dbReference>
<dbReference type="GO" id="GO:0045944">
    <property type="term" value="P:positive regulation of transcription by RNA polymerase II"/>
    <property type="evidence" value="ECO:0007669"/>
    <property type="project" value="TreeGrafter"/>
</dbReference>
<dbReference type="GO" id="GO:0000724">
    <property type="term" value="P:double-strand break repair via homologous recombination"/>
    <property type="evidence" value="ECO:0007669"/>
    <property type="project" value="TreeGrafter"/>
</dbReference>
<dbReference type="InterPro" id="IPR036420">
    <property type="entry name" value="BRCT_dom_sf"/>
</dbReference>
<keyword evidence="3" id="KW-0227">DNA damage</keyword>
<evidence type="ECO:0000256" key="5">
    <source>
        <dbReference type="ARBA" id="ARBA00023242"/>
    </source>
</evidence>
<organism evidence="10 12">
    <name type="scientific">Didymodactylos carnosus</name>
    <dbReference type="NCBI Taxonomy" id="1234261"/>
    <lineage>
        <taxon>Eukaryota</taxon>
        <taxon>Metazoa</taxon>
        <taxon>Spiralia</taxon>
        <taxon>Gnathifera</taxon>
        <taxon>Rotifera</taxon>
        <taxon>Eurotatoria</taxon>
        <taxon>Bdelloidea</taxon>
        <taxon>Philodinida</taxon>
        <taxon>Philodinidae</taxon>
        <taxon>Didymodactylos</taxon>
    </lineage>
</organism>
<comment type="subcellular location">
    <subcellularLocation>
        <location evidence="1">Nucleus</location>
    </subcellularLocation>
</comment>
<dbReference type="GO" id="GO:0008270">
    <property type="term" value="F:zinc ion binding"/>
    <property type="evidence" value="ECO:0007669"/>
    <property type="project" value="UniProtKB-KW"/>
</dbReference>
<keyword evidence="12" id="KW-1185">Reference proteome</keyword>
<keyword evidence="6" id="KW-0862">Zinc</keyword>
<evidence type="ECO:0000256" key="2">
    <source>
        <dbReference type="ARBA" id="ARBA00022737"/>
    </source>
</evidence>
<dbReference type="PANTHER" id="PTHR13763:SF0">
    <property type="entry name" value="BREAST CANCER TYPE 1 SUSCEPTIBILITY PROTEIN"/>
    <property type="match status" value="1"/>
</dbReference>
<keyword evidence="6" id="KW-0863">Zinc-finger</keyword>
<keyword evidence="6" id="KW-0479">Metal-binding</keyword>
<evidence type="ECO:0000256" key="6">
    <source>
        <dbReference type="PROSITE-ProRule" id="PRU00042"/>
    </source>
</evidence>